<protein>
    <recommendedName>
        <fullName evidence="4">Metallothionein</fullName>
    </recommendedName>
</protein>
<dbReference type="EMBL" id="AP028922">
    <property type="protein sequence ID" value="BET02381.1"/>
    <property type="molecule type" value="Genomic_DNA"/>
</dbReference>
<evidence type="ECO:0000313" key="2">
    <source>
        <dbReference type="EMBL" id="BET02381.1"/>
    </source>
</evidence>
<keyword evidence="3" id="KW-1185">Reference proteome</keyword>
<evidence type="ECO:0000313" key="3">
    <source>
        <dbReference type="Proteomes" id="UP001307889"/>
    </source>
</evidence>
<reference evidence="2 3" key="1">
    <citation type="submission" date="2023-09" db="EMBL/GenBank/DDBJ databases">
        <title>Nesidiocoris tenuis whole genome shotgun sequence.</title>
        <authorList>
            <person name="Shibata T."/>
            <person name="Shimoda M."/>
            <person name="Kobayashi T."/>
            <person name="Uehara T."/>
        </authorList>
    </citation>
    <scope>NUCLEOTIDE SEQUENCE [LARGE SCALE GENOMIC DNA]</scope>
    <source>
        <strain evidence="2 3">Japan</strain>
    </source>
</reference>
<proteinExistence type="predicted"/>
<feature type="region of interest" description="Disordered" evidence="1">
    <location>
        <begin position="56"/>
        <end position="75"/>
    </location>
</feature>
<evidence type="ECO:0008006" key="4">
    <source>
        <dbReference type="Google" id="ProtNLM"/>
    </source>
</evidence>
<gene>
    <name evidence="2" type="ORF">NTJ_15199</name>
</gene>
<name>A0ABN7BDC0_9HEMI</name>
<sequence>MPESCALTSSHSTIDLRNRRYSSVPADKMPGPDCNCAGGQCNCGSSCNCGSGCKCKASGGGGGGSSCCGSKGDKK</sequence>
<accession>A0ABN7BDC0</accession>
<evidence type="ECO:0000256" key="1">
    <source>
        <dbReference type="SAM" id="MobiDB-lite"/>
    </source>
</evidence>
<organism evidence="2 3">
    <name type="scientific">Nesidiocoris tenuis</name>
    <dbReference type="NCBI Taxonomy" id="355587"/>
    <lineage>
        <taxon>Eukaryota</taxon>
        <taxon>Metazoa</taxon>
        <taxon>Ecdysozoa</taxon>
        <taxon>Arthropoda</taxon>
        <taxon>Hexapoda</taxon>
        <taxon>Insecta</taxon>
        <taxon>Pterygota</taxon>
        <taxon>Neoptera</taxon>
        <taxon>Paraneoptera</taxon>
        <taxon>Hemiptera</taxon>
        <taxon>Heteroptera</taxon>
        <taxon>Panheteroptera</taxon>
        <taxon>Cimicomorpha</taxon>
        <taxon>Miridae</taxon>
        <taxon>Dicyphina</taxon>
        <taxon>Nesidiocoris</taxon>
    </lineage>
</organism>
<dbReference type="Proteomes" id="UP001307889">
    <property type="component" value="Chromosome 14"/>
</dbReference>